<sequence>MCSASSVLLSLPGSEVLLQLEISGWSLQQGWGNQALCSLVWPWLVLNWRAVVPRQFSAAPLPRPAVTGDWVASPNAFWEVLGSLCCALQAWEAQRLVCPGCMTFLPGFGEYIAYSLSLWDWAGRTVSDGDPAELVWCLADSRPGRMVQPLRESGTPGHVLLAFVCR</sequence>
<protein>
    <submittedName>
        <fullName evidence="1">Actin-related protein 2</fullName>
    </submittedName>
</protein>
<keyword evidence="2" id="KW-1185">Reference proteome</keyword>
<dbReference type="EMBL" id="LN902228">
    <property type="protein sequence ID" value="CUT98475.1"/>
    <property type="molecule type" value="Genomic_DNA"/>
</dbReference>
<name>A0A0S4MI08_ECHMU</name>
<dbReference type="Proteomes" id="UP000017246">
    <property type="component" value="Unassembled WGS sequence"/>
</dbReference>
<organism evidence="1 2">
    <name type="scientific">Echinococcus multilocularis</name>
    <name type="common">Fox tapeworm</name>
    <dbReference type="NCBI Taxonomy" id="6211"/>
    <lineage>
        <taxon>Eukaryota</taxon>
        <taxon>Metazoa</taxon>
        <taxon>Spiralia</taxon>
        <taxon>Lophotrochozoa</taxon>
        <taxon>Platyhelminthes</taxon>
        <taxon>Cestoda</taxon>
        <taxon>Eucestoda</taxon>
        <taxon>Cyclophyllidea</taxon>
        <taxon>Taeniidae</taxon>
        <taxon>Echinococcus</taxon>
    </lineage>
</organism>
<evidence type="ECO:0000313" key="2">
    <source>
        <dbReference type="Proteomes" id="UP000017246"/>
    </source>
</evidence>
<dbReference type="AlphaFoldDB" id="A0A0S4MI08"/>
<accession>A0A0S4MI08</accession>
<proteinExistence type="predicted"/>
<evidence type="ECO:0000313" key="1">
    <source>
        <dbReference type="EMBL" id="CUT98475.1"/>
    </source>
</evidence>
<reference evidence="1" key="1">
    <citation type="journal article" date="2013" name="Nature">
        <title>The genomes of four tapeworm species reveal adaptations to parasitism.</title>
        <authorList>
            <person name="Tsai I.J."/>
            <person name="Zarowiecki M."/>
            <person name="Holroyd N."/>
            <person name="Garciarrubio A."/>
            <person name="Sanchez-Flores A."/>
            <person name="Brooks K.L."/>
            <person name="Tracey A."/>
            <person name="Bobes R.J."/>
            <person name="Fragoso G."/>
            <person name="Sciutto E."/>
            <person name="Aslett M."/>
            <person name="Beasley H."/>
            <person name="Bennett H.M."/>
            <person name="Cai J."/>
            <person name="Camicia F."/>
            <person name="Clark R."/>
            <person name="Cucher M."/>
            <person name="De Silva N."/>
            <person name="Day T.A."/>
            <person name="Deplazes P."/>
            <person name="Estrada K."/>
            <person name="Fernandez C."/>
            <person name="Holland P.W."/>
            <person name="Hou J."/>
            <person name="Hu S."/>
            <person name="Huckvale T."/>
            <person name="Hung S.S."/>
            <person name="Kamenetzky L."/>
            <person name="Keane J.A."/>
            <person name="Kiss F."/>
            <person name="Koziol U."/>
            <person name="Lambert O."/>
            <person name="Liu K."/>
            <person name="Luo X."/>
            <person name="Luo Y."/>
            <person name="Macchiaroli N."/>
            <person name="Nichol S."/>
            <person name="Paps J."/>
            <person name="Parkinson J."/>
            <person name="Pouchkina-Stantcheva N."/>
            <person name="Riddiford N."/>
            <person name="Rosenzvit M."/>
            <person name="Salinas G."/>
            <person name="Wasmuth J.D."/>
            <person name="Zamanian M."/>
            <person name="Zheng Y."/>
            <person name="Cai X."/>
            <person name="Soberon X."/>
            <person name="Olson P.D."/>
            <person name="Laclette J.P."/>
            <person name="Brehm K."/>
            <person name="Berriman M."/>
            <person name="Garciarrubio A."/>
            <person name="Bobes R.J."/>
            <person name="Fragoso G."/>
            <person name="Sanchez-Flores A."/>
            <person name="Estrada K."/>
            <person name="Cevallos M.A."/>
            <person name="Morett E."/>
            <person name="Gonzalez V."/>
            <person name="Portillo T."/>
            <person name="Ochoa-Leyva A."/>
            <person name="Jose M.V."/>
            <person name="Sciutto E."/>
            <person name="Landa A."/>
            <person name="Jimenez L."/>
            <person name="Valdes V."/>
            <person name="Carrero J.C."/>
            <person name="Larralde C."/>
            <person name="Morales-Montor J."/>
            <person name="Limon-Lason J."/>
            <person name="Soberon X."/>
            <person name="Laclette J.P."/>
        </authorList>
    </citation>
    <scope>NUCLEOTIDE SEQUENCE [LARGE SCALE GENOMIC DNA]</scope>
</reference>
<reference evidence="1" key="2">
    <citation type="submission" date="2015-11" db="EMBL/GenBank/DDBJ databases">
        <authorList>
            <person name="Zhang Y."/>
            <person name="Guo Z."/>
        </authorList>
    </citation>
    <scope>NUCLEOTIDE SEQUENCE</scope>
</reference>